<dbReference type="Proteomes" id="UP001303473">
    <property type="component" value="Unassembled WGS sequence"/>
</dbReference>
<proteinExistence type="predicted"/>
<feature type="domain" description="RRM" evidence="4">
    <location>
        <begin position="258"/>
        <end position="345"/>
    </location>
</feature>
<evidence type="ECO:0000259" key="4">
    <source>
        <dbReference type="PROSITE" id="PS50102"/>
    </source>
</evidence>
<dbReference type="InterPro" id="IPR035979">
    <property type="entry name" value="RBD_domain_sf"/>
</dbReference>
<dbReference type="SMART" id="SM00360">
    <property type="entry name" value="RRM"/>
    <property type="match status" value="2"/>
</dbReference>
<keyword evidence="1 2" id="KW-0694">RNA-binding</keyword>
<dbReference type="GO" id="GO:0003729">
    <property type="term" value="F:mRNA binding"/>
    <property type="evidence" value="ECO:0007669"/>
    <property type="project" value="TreeGrafter"/>
</dbReference>
<dbReference type="SUPFAM" id="SSF54928">
    <property type="entry name" value="RNA-binding domain, RBD"/>
    <property type="match status" value="2"/>
</dbReference>
<name>A0AAN6MUY5_9PEZI</name>
<dbReference type="InterPro" id="IPR000504">
    <property type="entry name" value="RRM_dom"/>
</dbReference>
<dbReference type="Gene3D" id="3.30.70.330">
    <property type="match status" value="2"/>
</dbReference>
<reference evidence="6" key="1">
    <citation type="journal article" date="2023" name="Mol. Phylogenet. Evol.">
        <title>Genome-scale phylogeny and comparative genomics of the fungal order Sordariales.</title>
        <authorList>
            <person name="Hensen N."/>
            <person name="Bonometti L."/>
            <person name="Westerberg I."/>
            <person name="Brannstrom I.O."/>
            <person name="Guillou S."/>
            <person name="Cros-Aarteil S."/>
            <person name="Calhoun S."/>
            <person name="Haridas S."/>
            <person name="Kuo A."/>
            <person name="Mondo S."/>
            <person name="Pangilinan J."/>
            <person name="Riley R."/>
            <person name="LaButti K."/>
            <person name="Andreopoulos B."/>
            <person name="Lipzen A."/>
            <person name="Chen C."/>
            <person name="Yan M."/>
            <person name="Daum C."/>
            <person name="Ng V."/>
            <person name="Clum A."/>
            <person name="Steindorff A."/>
            <person name="Ohm R.A."/>
            <person name="Martin F."/>
            <person name="Silar P."/>
            <person name="Natvig D.O."/>
            <person name="Lalanne C."/>
            <person name="Gautier V."/>
            <person name="Ament-Velasquez S.L."/>
            <person name="Kruys A."/>
            <person name="Hutchinson M.I."/>
            <person name="Powell A.J."/>
            <person name="Barry K."/>
            <person name="Miller A.N."/>
            <person name="Grigoriev I.V."/>
            <person name="Debuchy R."/>
            <person name="Gladieux P."/>
            <person name="Hiltunen Thoren M."/>
            <person name="Johannesson H."/>
        </authorList>
    </citation>
    <scope>NUCLEOTIDE SEQUENCE [LARGE SCALE GENOMIC DNA]</scope>
    <source>
        <strain evidence="6">CBS 340.73</strain>
    </source>
</reference>
<evidence type="ECO:0000313" key="6">
    <source>
        <dbReference type="Proteomes" id="UP001303473"/>
    </source>
</evidence>
<dbReference type="AlphaFoldDB" id="A0AAN6MUY5"/>
<protein>
    <recommendedName>
        <fullName evidence="4">RRM domain-containing protein</fullName>
    </recommendedName>
</protein>
<dbReference type="GO" id="GO:0005737">
    <property type="term" value="C:cytoplasm"/>
    <property type="evidence" value="ECO:0007669"/>
    <property type="project" value="TreeGrafter"/>
</dbReference>
<dbReference type="PROSITE" id="PS50102">
    <property type="entry name" value="RRM"/>
    <property type="match status" value="2"/>
</dbReference>
<feature type="region of interest" description="Disordered" evidence="3">
    <location>
        <begin position="112"/>
        <end position="136"/>
    </location>
</feature>
<dbReference type="EMBL" id="MU854062">
    <property type="protein sequence ID" value="KAK3933819.1"/>
    <property type="molecule type" value="Genomic_DNA"/>
</dbReference>
<evidence type="ECO:0000256" key="3">
    <source>
        <dbReference type="SAM" id="MobiDB-lite"/>
    </source>
</evidence>
<feature type="compositionally biased region" description="Basic and acidic residues" evidence="3">
    <location>
        <begin position="379"/>
        <end position="398"/>
    </location>
</feature>
<comment type="caution">
    <text evidence="5">The sequence shown here is derived from an EMBL/GenBank/DDBJ whole genome shotgun (WGS) entry which is preliminary data.</text>
</comment>
<feature type="domain" description="RRM" evidence="4">
    <location>
        <begin position="26"/>
        <end position="97"/>
    </location>
</feature>
<sequence>MSRVQLQRNVKLETAMVPAGNKTGLYYIPVGNLEHSTTWQQLKDFTRQVCEVNHVEVYPPTGGYVQVSGYENFEKAFNHLNGGILNGRALQAGRANETKDIPVKALKIFPSPTSPTQSQASPQQQPQTTAYSVSEHGYSQTAETASVYLQNAAWQSIPAGTSGVTNPSTEYSYPASGYPYGGGAYLNTLTTASPFSYYSGPVSVPTTKTYFQFPQGTVSNDYDYNEYWTGQQAAAAAAATTSYGPADPNAGMIYTQRRAIIIRDLERRGLSEEYVRQLVADHASPEVAAQIINIDIPRRNDDGVTPRGHAFVVFASSEAAMRTITCLHELQISERRKLDVRATVEGVPSSDNGSNGGVPLSVKGSSSKGVSGKSSKSSRSRENRDKDRDSKGGGKEKGTSTALSTGSSSSSGTVNERKDKKHLIVIADGSNSSGRKPGRA</sequence>
<dbReference type="GO" id="GO:0005634">
    <property type="term" value="C:nucleus"/>
    <property type="evidence" value="ECO:0007669"/>
    <property type="project" value="TreeGrafter"/>
</dbReference>
<dbReference type="PANTHER" id="PTHR23003">
    <property type="entry name" value="RNA RECOGNITION MOTIF RRM DOMAIN CONTAINING PROTEIN"/>
    <property type="match status" value="1"/>
</dbReference>
<feature type="compositionally biased region" description="Low complexity" evidence="3">
    <location>
        <begin position="361"/>
        <end position="377"/>
    </location>
</feature>
<dbReference type="InterPro" id="IPR050374">
    <property type="entry name" value="RRT5_SRSF_SR"/>
</dbReference>
<gene>
    <name evidence="5" type="ORF">QBC46DRAFT_431074</name>
</gene>
<evidence type="ECO:0000313" key="5">
    <source>
        <dbReference type="EMBL" id="KAK3933819.1"/>
    </source>
</evidence>
<dbReference type="CDD" id="cd00590">
    <property type="entry name" value="RRM_SF"/>
    <property type="match status" value="1"/>
</dbReference>
<feature type="compositionally biased region" description="Low complexity" evidence="3">
    <location>
        <begin position="112"/>
        <end position="130"/>
    </location>
</feature>
<accession>A0AAN6MUY5</accession>
<organism evidence="5 6">
    <name type="scientific">Diplogelasinospora grovesii</name>
    <dbReference type="NCBI Taxonomy" id="303347"/>
    <lineage>
        <taxon>Eukaryota</taxon>
        <taxon>Fungi</taxon>
        <taxon>Dikarya</taxon>
        <taxon>Ascomycota</taxon>
        <taxon>Pezizomycotina</taxon>
        <taxon>Sordariomycetes</taxon>
        <taxon>Sordariomycetidae</taxon>
        <taxon>Sordariales</taxon>
        <taxon>Diplogelasinosporaceae</taxon>
        <taxon>Diplogelasinospora</taxon>
    </lineage>
</organism>
<evidence type="ECO:0000256" key="1">
    <source>
        <dbReference type="ARBA" id="ARBA00022884"/>
    </source>
</evidence>
<feature type="region of interest" description="Disordered" evidence="3">
    <location>
        <begin position="345"/>
        <end position="440"/>
    </location>
</feature>
<dbReference type="Pfam" id="PF00076">
    <property type="entry name" value="RRM_1"/>
    <property type="match status" value="1"/>
</dbReference>
<evidence type="ECO:0000256" key="2">
    <source>
        <dbReference type="PROSITE-ProRule" id="PRU00176"/>
    </source>
</evidence>
<dbReference type="InterPro" id="IPR012677">
    <property type="entry name" value="Nucleotide-bd_a/b_plait_sf"/>
</dbReference>
<keyword evidence="6" id="KW-1185">Reference proteome</keyword>
<feature type="compositionally biased region" description="Low complexity" evidence="3">
    <location>
        <begin position="399"/>
        <end position="413"/>
    </location>
</feature>